<dbReference type="InterPro" id="IPR049278">
    <property type="entry name" value="MS_channel_C"/>
</dbReference>
<evidence type="ECO:0000259" key="11">
    <source>
        <dbReference type="Pfam" id="PF21088"/>
    </source>
</evidence>
<dbReference type="Pfam" id="PF21082">
    <property type="entry name" value="MS_channel_3rd"/>
    <property type="match status" value="1"/>
</dbReference>
<evidence type="ECO:0000256" key="2">
    <source>
        <dbReference type="ARBA" id="ARBA00008017"/>
    </source>
</evidence>
<feature type="domain" description="Mechanosensitive ion channel MscS" evidence="9">
    <location>
        <begin position="104"/>
        <end position="170"/>
    </location>
</feature>
<dbReference type="InterPro" id="IPR011014">
    <property type="entry name" value="MscS_channel_TM-2"/>
</dbReference>
<evidence type="ECO:0000256" key="4">
    <source>
        <dbReference type="ARBA" id="ARBA00022692"/>
    </source>
</evidence>
<evidence type="ECO:0000313" key="13">
    <source>
        <dbReference type="Proteomes" id="UP000221024"/>
    </source>
</evidence>
<dbReference type="InterPro" id="IPR045275">
    <property type="entry name" value="MscS_archaea/bacteria_type"/>
</dbReference>
<dbReference type="InterPro" id="IPR010920">
    <property type="entry name" value="LSM_dom_sf"/>
</dbReference>
<dbReference type="SUPFAM" id="SSF50182">
    <property type="entry name" value="Sm-like ribonucleoproteins"/>
    <property type="match status" value="1"/>
</dbReference>
<keyword evidence="5 8" id="KW-1133">Transmembrane helix</keyword>
<keyword evidence="13" id="KW-1185">Reference proteome</keyword>
<comment type="caution">
    <text evidence="12">The sequence shown here is derived from an EMBL/GenBank/DDBJ whole genome shotgun (WGS) entry which is preliminary data.</text>
</comment>
<evidence type="ECO:0000256" key="3">
    <source>
        <dbReference type="ARBA" id="ARBA00022475"/>
    </source>
</evidence>
<feature type="domain" description="Mechanosensitive ion channel transmembrane helices 2/3" evidence="11">
    <location>
        <begin position="64"/>
        <end position="102"/>
    </location>
</feature>
<evidence type="ECO:0000313" key="12">
    <source>
        <dbReference type="EMBL" id="PEN08738.1"/>
    </source>
</evidence>
<evidence type="ECO:0000259" key="10">
    <source>
        <dbReference type="Pfam" id="PF21082"/>
    </source>
</evidence>
<dbReference type="PANTHER" id="PTHR30221">
    <property type="entry name" value="SMALL-CONDUCTANCE MECHANOSENSITIVE CHANNEL"/>
    <property type="match status" value="1"/>
</dbReference>
<dbReference type="OrthoDB" id="9809206at2"/>
<accession>A0A2H3P7W0</accession>
<evidence type="ECO:0000256" key="5">
    <source>
        <dbReference type="ARBA" id="ARBA00022989"/>
    </source>
</evidence>
<sequence length="296" mass="32153">MDLELLQSTAQSLLGHPRAVGVFWAIVKIAVGFVLARLAGHGLVRLLGQQDDAHRSMLTRRVAFYGILGLFIASALSDLGMDLSILLGAAGILTVALGFASQTSASNIISGLFLLGEKPFGVGDVVRVGTTTGEVIAIDLLSVKLRTFDNLFVRIPNETMIKAEITNLQRFPIRRFDLQIGVAYKEDLDRVREVLNNVADEHPLSLDEPAPMVLFKGFGESSINFQFSVWALSDNFLEIRTQIPLAVKAAFDEHNIEIPFPHRTLYTGSETTPMPVRIDGKAAPPRPSDAASSTSA</sequence>
<keyword evidence="4 8" id="KW-0812">Transmembrane</keyword>
<dbReference type="PANTHER" id="PTHR30221:SF20">
    <property type="entry name" value="SMALL-CONDUCTANCE MECHANOSENSITIVE CHANNEL"/>
    <property type="match status" value="1"/>
</dbReference>
<comment type="subcellular location">
    <subcellularLocation>
        <location evidence="1">Cell membrane</location>
        <topology evidence="1">Multi-pass membrane protein</topology>
    </subcellularLocation>
</comment>
<dbReference type="Gene3D" id="3.30.70.100">
    <property type="match status" value="1"/>
</dbReference>
<gene>
    <name evidence="12" type="ORF">CRI93_02990</name>
</gene>
<dbReference type="InterPro" id="IPR011066">
    <property type="entry name" value="MscS_channel_C_sf"/>
</dbReference>
<dbReference type="Gene3D" id="1.10.287.1260">
    <property type="match status" value="1"/>
</dbReference>
<dbReference type="Proteomes" id="UP000221024">
    <property type="component" value="Unassembled WGS sequence"/>
</dbReference>
<comment type="similarity">
    <text evidence="2">Belongs to the MscS (TC 1.A.23) family.</text>
</comment>
<dbReference type="InterPro" id="IPR006685">
    <property type="entry name" value="MscS_channel_2nd"/>
</dbReference>
<organism evidence="12 13">
    <name type="scientific">Longimonas halophila</name>
    <dbReference type="NCBI Taxonomy" id="1469170"/>
    <lineage>
        <taxon>Bacteria</taxon>
        <taxon>Pseudomonadati</taxon>
        <taxon>Rhodothermota</taxon>
        <taxon>Rhodothermia</taxon>
        <taxon>Rhodothermales</taxon>
        <taxon>Salisaetaceae</taxon>
        <taxon>Longimonas</taxon>
    </lineage>
</organism>
<reference evidence="12 13" key="1">
    <citation type="submission" date="2017-10" db="EMBL/GenBank/DDBJ databases">
        <title>Draft genome of Longimonas halophila.</title>
        <authorList>
            <person name="Goh K.M."/>
            <person name="Shamsir M.S."/>
            <person name="Lim S.W."/>
        </authorList>
    </citation>
    <scope>NUCLEOTIDE SEQUENCE [LARGE SCALE GENOMIC DNA]</scope>
    <source>
        <strain evidence="12 13">KCTC 42399</strain>
    </source>
</reference>
<keyword evidence="6 8" id="KW-0472">Membrane</keyword>
<dbReference type="InterPro" id="IPR049142">
    <property type="entry name" value="MS_channel_1st"/>
</dbReference>
<evidence type="ECO:0000259" key="9">
    <source>
        <dbReference type="Pfam" id="PF00924"/>
    </source>
</evidence>
<feature type="transmembrane region" description="Helical" evidence="8">
    <location>
        <begin position="83"/>
        <end position="100"/>
    </location>
</feature>
<dbReference type="GO" id="GO:0008381">
    <property type="term" value="F:mechanosensitive monoatomic ion channel activity"/>
    <property type="evidence" value="ECO:0007669"/>
    <property type="project" value="InterPro"/>
</dbReference>
<name>A0A2H3P7W0_9BACT</name>
<dbReference type="EMBL" id="PDEP01000002">
    <property type="protein sequence ID" value="PEN08738.1"/>
    <property type="molecule type" value="Genomic_DNA"/>
</dbReference>
<evidence type="ECO:0000256" key="1">
    <source>
        <dbReference type="ARBA" id="ARBA00004651"/>
    </source>
</evidence>
<protein>
    <submittedName>
        <fullName evidence="12">Mechanosensitive ion channel protein</fullName>
    </submittedName>
</protein>
<feature type="transmembrane region" description="Helical" evidence="8">
    <location>
        <begin position="20"/>
        <end position="40"/>
    </location>
</feature>
<dbReference type="Pfam" id="PF00924">
    <property type="entry name" value="MS_channel_2nd"/>
    <property type="match status" value="1"/>
</dbReference>
<feature type="transmembrane region" description="Helical" evidence="8">
    <location>
        <begin position="61"/>
        <end position="77"/>
    </location>
</feature>
<dbReference type="Gene3D" id="2.30.30.60">
    <property type="match status" value="1"/>
</dbReference>
<dbReference type="InterPro" id="IPR023408">
    <property type="entry name" value="MscS_beta-dom_sf"/>
</dbReference>
<dbReference type="SUPFAM" id="SSF82689">
    <property type="entry name" value="Mechanosensitive channel protein MscS (YggB), C-terminal domain"/>
    <property type="match status" value="1"/>
</dbReference>
<proteinExistence type="inferred from homology"/>
<feature type="domain" description="Mechanosensitive ion channel MscS C-terminal" evidence="10">
    <location>
        <begin position="177"/>
        <end position="258"/>
    </location>
</feature>
<dbReference type="Pfam" id="PF21088">
    <property type="entry name" value="MS_channel_1st"/>
    <property type="match status" value="1"/>
</dbReference>
<evidence type="ECO:0000256" key="7">
    <source>
        <dbReference type="SAM" id="MobiDB-lite"/>
    </source>
</evidence>
<dbReference type="SUPFAM" id="SSF82861">
    <property type="entry name" value="Mechanosensitive channel protein MscS (YggB), transmembrane region"/>
    <property type="match status" value="1"/>
</dbReference>
<dbReference type="AlphaFoldDB" id="A0A2H3P7W0"/>
<dbReference type="GO" id="GO:0005886">
    <property type="term" value="C:plasma membrane"/>
    <property type="evidence" value="ECO:0007669"/>
    <property type="project" value="UniProtKB-SubCell"/>
</dbReference>
<evidence type="ECO:0000256" key="8">
    <source>
        <dbReference type="SAM" id="Phobius"/>
    </source>
</evidence>
<dbReference type="RefSeq" id="WP_098061133.1">
    <property type="nucleotide sequence ID" value="NZ_PDEP01000002.1"/>
</dbReference>
<evidence type="ECO:0000256" key="6">
    <source>
        <dbReference type="ARBA" id="ARBA00023136"/>
    </source>
</evidence>
<keyword evidence="3" id="KW-1003">Cell membrane</keyword>
<feature type="region of interest" description="Disordered" evidence="7">
    <location>
        <begin position="277"/>
        <end position="296"/>
    </location>
</feature>